<evidence type="ECO:0000313" key="5">
    <source>
        <dbReference type="EMBL" id="KAK9744533.1"/>
    </source>
</evidence>
<evidence type="ECO:0000259" key="4">
    <source>
        <dbReference type="PROSITE" id="PS51253"/>
    </source>
</evidence>
<evidence type="ECO:0000256" key="1">
    <source>
        <dbReference type="ARBA" id="ARBA00004123"/>
    </source>
</evidence>
<dbReference type="GO" id="GO:0003677">
    <property type="term" value="F:DNA binding"/>
    <property type="evidence" value="ECO:0007669"/>
    <property type="project" value="UniProtKB-KW"/>
</dbReference>
<accession>A0AAW1MDA4</accession>
<dbReference type="EMBL" id="JASPKY010000057">
    <property type="protein sequence ID" value="KAK9744533.1"/>
    <property type="molecule type" value="Genomic_DNA"/>
</dbReference>
<organism evidence="5 6">
    <name type="scientific">Popillia japonica</name>
    <name type="common">Japanese beetle</name>
    <dbReference type="NCBI Taxonomy" id="7064"/>
    <lineage>
        <taxon>Eukaryota</taxon>
        <taxon>Metazoa</taxon>
        <taxon>Ecdysozoa</taxon>
        <taxon>Arthropoda</taxon>
        <taxon>Hexapoda</taxon>
        <taxon>Insecta</taxon>
        <taxon>Pterygota</taxon>
        <taxon>Neoptera</taxon>
        <taxon>Endopterygota</taxon>
        <taxon>Coleoptera</taxon>
        <taxon>Polyphaga</taxon>
        <taxon>Scarabaeiformia</taxon>
        <taxon>Scarabaeidae</taxon>
        <taxon>Rutelinae</taxon>
        <taxon>Popillia</taxon>
    </lineage>
</organism>
<dbReference type="PANTHER" id="PTHR19303">
    <property type="entry name" value="TRANSPOSON"/>
    <property type="match status" value="1"/>
</dbReference>
<dbReference type="InterPro" id="IPR006600">
    <property type="entry name" value="HTH_CenpB_DNA-bd_dom"/>
</dbReference>
<dbReference type="InterPro" id="IPR009057">
    <property type="entry name" value="Homeodomain-like_sf"/>
</dbReference>
<keyword evidence="2 5" id="KW-0238">DNA-binding</keyword>
<reference evidence="5 6" key="1">
    <citation type="journal article" date="2024" name="BMC Genomics">
        <title>De novo assembly and annotation of Popillia japonica's genome with initial clues to its potential as an invasive pest.</title>
        <authorList>
            <person name="Cucini C."/>
            <person name="Boschi S."/>
            <person name="Funari R."/>
            <person name="Cardaioli E."/>
            <person name="Iannotti N."/>
            <person name="Marturano G."/>
            <person name="Paoli F."/>
            <person name="Bruttini M."/>
            <person name="Carapelli A."/>
            <person name="Frati F."/>
            <person name="Nardi F."/>
        </authorList>
    </citation>
    <scope>NUCLEOTIDE SEQUENCE [LARGE SCALE GENOMIC DNA]</scope>
    <source>
        <strain evidence="5">DMR45628</strain>
    </source>
</reference>
<keyword evidence="6" id="KW-1185">Reference proteome</keyword>
<evidence type="ECO:0000313" key="6">
    <source>
        <dbReference type="Proteomes" id="UP001458880"/>
    </source>
</evidence>
<dbReference type="InterPro" id="IPR050863">
    <property type="entry name" value="CenT-Element_Derived"/>
</dbReference>
<keyword evidence="3" id="KW-0539">Nucleus</keyword>
<proteinExistence type="predicted"/>
<evidence type="ECO:0000256" key="3">
    <source>
        <dbReference type="ARBA" id="ARBA00023242"/>
    </source>
</evidence>
<dbReference type="SUPFAM" id="SSF46689">
    <property type="entry name" value="Homeodomain-like"/>
    <property type="match status" value="1"/>
</dbReference>
<feature type="domain" description="HTH CENPB-type" evidence="4">
    <location>
        <begin position="67"/>
        <end position="106"/>
    </location>
</feature>
<dbReference type="Pfam" id="PF04218">
    <property type="entry name" value="CENP-B_N"/>
    <property type="match status" value="1"/>
</dbReference>
<gene>
    <name evidence="5" type="ORF">QE152_g7680</name>
</gene>
<name>A0AAW1MDA4_POPJA</name>
<dbReference type="PROSITE" id="PS51253">
    <property type="entry name" value="HTH_CENPB"/>
    <property type="match status" value="1"/>
</dbReference>
<dbReference type="AlphaFoldDB" id="A0AAW1MDA4"/>
<comment type="subcellular location">
    <subcellularLocation>
        <location evidence="1">Nucleus</location>
    </subcellularLocation>
</comment>
<protein>
    <submittedName>
        <fullName evidence="5">CENP-B N-terminal DNA-binding domain</fullName>
    </submittedName>
</protein>
<dbReference type="Gene3D" id="1.10.10.60">
    <property type="entry name" value="Homeodomain-like"/>
    <property type="match status" value="2"/>
</dbReference>
<evidence type="ECO:0000256" key="2">
    <source>
        <dbReference type="ARBA" id="ARBA00023125"/>
    </source>
</evidence>
<dbReference type="GO" id="GO:0005634">
    <property type="term" value="C:nucleus"/>
    <property type="evidence" value="ECO:0007669"/>
    <property type="project" value="UniProtKB-SubCell"/>
</dbReference>
<dbReference type="InterPro" id="IPR007889">
    <property type="entry name" value="HTH_Psq"/>
</dbReference>
<dbReference type="Proteomes" id="UP001458880">
    <property type="component" value="Unassembled WGS sequence"/>
</dbReference>
<comment type="caution">
    <text evidence="5">The sequence shown here is derived from an EMBL/GenBank/DDBJ whole genome shotgun (WGS) entry which is preliminary data.</text>
</comment>
<sequence>MALSSVSKRKQKFITIESKVEILNRLAKGESATSLAKFYHVGKSTITDIKNKKKDILRFASNDGSKKRKTMRTAKDATLDDAVFLWFTQRRSVGEPISGPLLCEKA</sequence>
<dbReference type="PANTHER" id="PTHR19303:SF16">
    <property type="entry name" value="JERKY PROTEIN HOMOLOG-LIKE"/>
    <property type="match status" value="1"/>
</dbReference>